<dbReference type="AlphaFoldDB" id="A0A401IMI6"/>
<dbReference type="RefSeq" id="WP_124973055.1">
    <property type="nucleotide sequence ID" value="NZ_BDQK01000016.1"/>
</dbReference>
<dbReference type="EMBL" id="BDQK01000016">
    <property type="protein sequence ID" value="GBF82474.1"/>
    <property type="molecule type" value="Genomic_DNA"/>
</dbReference>
<name>A0A401IMI6_APHSA</name>
<proteinExistence type="predicted"/>
<gene>
    <name evidence="1" type="ORF">AsFPU1_3903</name>
</gene>
<sequence length="69" mass="7896">MGKKRDIKQVDAIAGEFHMSAELRDAFGIFLEKEKNNGYGGTLNDRGDFTYGELRQKAKEFLEDFNYGN</sequence>
<dbReference type="Proteomes" id="UP000287247">
    <property type="component" value="Unassembled WGS sequence"/>
</dbReference>
<keyword evidence="2" id="KW-1185">Reference proteome</keyword>
<organism evidence="1 2">
    <name type="scientific">Aphanothece sacrum FPU1</name>
    <dbReference type="NCBI Taxonomy" id="1920663"/>
    <lineage>
        <taxon>Bacteria</taxon>
        <taxon>Bacillati</taxon>
        <taxon>Cyanobacteriota</taxon>
        <taxon>Cyanophyceae</taxon>
        <taxon>Oscillatoriophycideae</taxon>
        <taxon>Chroococcales</taxon>
        <taxon>Aphanothecaceae</taxon>
        <taxon>Aphanothece</taxon>
    </lineage>
</organism>
<dbReference type="OrthoDB" id="495803at2"/>
<protein>
    <submittedName>
        <fullName evidence="1">Uncharacterized protein</fullName>
    </submittedName>
</protein>
<comment type="caution">
    <text evidence="1">The sequence shown here is derived from an EMBL/GenBank/DDBJ whole genome shotgun (WGS) entry which is preliminary data.</text>
</comment>
<evidence type="ECO:0000313" key="2">
    <source>
        <dbReference type="Proteomes" id="UP000287247"/>
    </source>
</evidence>
<reference evidence="2" key="1">
    <citation type="submission" date="2017-05" db="EMBL/GenBank/DDBJ databases">
        <title>Physiological properties and genetic analysis related to exopolysaccharide production of fresh-water unicellular cyanobacterium Aphanothece sacrum, Suizenji Nori, that has been cultured as a food source in Japan.</title>
        <authorList>
            <person name="Kanesaki Y."/>
            <person name="Yoshikawa S."/>
            <person name="Ohki K."/>
        </authorList>
    </citation>
    <scope>NUCLEOTIDE SEQUENCE [LARGE SCALE GENOMIC DNA]</scope>
    <source>
        <strain evidence="2">FPU1</strain>
    </source>
</reference>
<evidence type="ECO:0000313" key="1">
    <source>
        <dbReference type="EMBL" id="GBF82474.1"/>
    </source>
</evidence>
<accession>A0A401IMI6</accession>